<organism evidence="1 2">
    <name type="scientific">Vigna unguiculata</name>
    <name type="common">Cowpea</name>
    <dbReference type="NCBI Taxonomy" id="3917"/>
    <lineage>
        <taxon>Eukaryota</taxon>
        <taxon>Viridiplantae</taxon>
        <taxon>Streptophyta</taxon>
        <taxon>Embryophyta</taxon>
        <taxon>Tracheophyta</taxon>
        <taxon>Spermatophyta</taxon>
        <taxon>Magnoliopsida</taxon>
        <taxon>eudicotyledons</taxon>
        <taxon>Gunneridae</taxon>
        <taxon>Pentapetalae</taxon>
        <taxon>rosids</taxon>
        <taxon>fabids</taxon>
        <taxon>Fabales</taxon>
        <taxon>Fabaceae</taxon>
        <taxon>Papilionoideae</taxon>
        <taxon>50 kb inversion clade</taxon>
        <taxon>NPAAA clade</taxon>
        <taxon>indigoferoid/millettioid clade</taxon>
        <taxon>Phaseoleae</taxon>
        <taxon>Vigna</taxon>
    </lineage>
</organism>
<gene>
    <name evidence="1" type="ORF">DEO72_LG5g1571</name>
</gene>
<dbReference type="EMBL" id="CP039349">
    <property type="protein sequence ID" value="QCD93496.1"/>
    <property type="molecule type" value="Genomic_DNA"/>
</dbReference>
<evidence type="ECO:0000313" key="1">
    <source>
        <dbReference type="EMBL" id="QCD93496.1"/>
    </source>
</evidence>
<evidence type="ECO:0000313" key="2">
    <source>
        <dbReference type="Proteomes" id="UP000501690"/>
    </source>
</evidence>
<proteinExistence type="predicted"/>
<dbReference type="AlphaFoldDB" id="A0A4D6LZT4"/>
<sequence length="72" mass="8198">MAALRGGSSWWSYGADSGEFQWWPARTKMVVRELAVVGKRCGGGCRGGWKERRKLGLGFWEMKMMTWQNLIG</sequence>
<keyword evidence="2" id="KW-1185">Reference proteome</keyword>
<protein>
    <submittedName>
        <fullName evidence="1">Uncharacterized protein</fullName>
    </submittedName>
</protein>
<name>A0A4D6LZT4_VIGUN</name>
<reference evidence="1 2" key="1">
    <citation type="submission" date="2019-04" db="EMBL/GenBank/DDBJ databases">
        <title>An improved genome assembly and genetic linkage map for asparagus bean, Vigna unguiculata ssp. sesquipedialis.</title>
        <authorList>
            <person name="Xia Q."/>
            <person name="Zhang R."/>
            <person name="Dong Y."/>
        </authorList>
    </citation>
    <scope>NUCLEOTIDE SEQUENCE [LARGE SCALE GENOMIC DNA]</scope>
    <source>
        <tissue evidence="1">Leaf</tissue>
    </source>
</reference>
<dbReference type="Proteomes" id="UP000501690">
    <property type="component" value="Linkage Group LG5"/>
</dbReference>
<accession>A0A4D6LZT4</accession>